<comment type="subcellular location">
    <subcellularLocation>
        <location evidence="12">Golgi apparatus</location>
        <location evidence="12">Golgi stack membrane</location>
        <topology evidence="12">Single-pass type II membrane protein</topology>
    </subcellularLocation>
    <subcellularLocation>
        <location evidence="1">Membrane</location>
        <topology evidence="1">Single-pass membrane protein</topology>
    </subcellularLocation>
</comment>
<feature type="domain" description="Fucosyltransferase N-terminal" evidence="14">
    <location>
        <begin position="40"/>
        <end position="149"/>
    </location>
</feature>
<evidence type="ECO:0000313" key="16">
    <source>
        <dbReference type="Proteomes" id="UP000018467"/>
    </source>
</evidence>
<dbReference type="Pfam" id="PF17039">
    <property type="entry name" value="Glyco_tran_10_N"/>
    <property type="match status" value="1"/>
</dbReference>
<keyword evidence="5 12" id="KW-0808">Transferase</keyword>
<evidence type="ECO:0000256" key="10">
    <source>
        <dbReference type="ARBA" id="ARBA00023180"/>
    </source>
</evidence>
<feature type="domain" description="Fucosyltransferase C-terminal" evidence="13">
    <location>
        <begin position="164"/>
        <end position="342"/>
    </location>
</feature>
<dbReference type="OrthoDB" id="427096at2759"/>
<evidence type="ECO:0000256" key="4">
    <source>
        <dbReference type="ARBA" id="ARBA00022676"/>
    </source>
</evidence>
<feature type="transmembrane region" description="Helical" evidence="12">
    <location>
        <begin position="6"/>
        <end position="26"/>
    </location>
</feature>
<evidence type="ECO:0000256" key="7">
    <source>
        <dbReference type="ARBA" id="ARBA00022968"/>
    </source>
</evidence>
<keyword evidence="6 12" id="KW-0812">Transmembrane</keyword>
<comment type="pathway">
    <text evidence="2">Protein modification; protein glycosylation.</text>
</comment>
<evidence type="ECO:0000256" key="1">
    <source>
        <dbReference type="ARBA" id="ARBA00004167"/>
    </source>
</evidence>
<dbReference type="SUPFAM" id="SSF53756">
    <property type="entry name" value="UDP-Glycosyltransferase/glycogen phosphorylase"/>
    <property type="match status" value="1"/>
</dbReference>
<evidence type="ECO:0000256" key="12">
    <source>
        <dbReference type="RuleBase" id="RU003832"/>
    </source>
</evidence>
<evidence type="ECO:0000256" key="11">
    <source>
        <dbReference type="ARBA" id="ARBA00036481"/>
    </source>
</evidence>
<dbReference type="GO" id="GO:0032580">
    <property type="term" value="C:Golgi cisterna membrane"/>
    <property type="evidence" value="ECO:0007669"/>
    <property type="project" value="UniProtKB-SubCell"/>
</dbReference>
<dbReference type="EC" id="2.4.1.-" evidence="12"/>
<comment type="similarity">
    <text evidence="3 12">Belongs to the glycosyltransferase 10 family.</text>
</comment>
<dbReference type="InParanoid" id="W5LT08"/>
<keyword evidence="8 12" id="KW-1133">Transmembrane helix</keyword>
<dbReference type="InterPro" id="IPR031481">
    <property type="entry name" value="Glyco_tran_10_N"/>
</dbReference>
<dbReference type="STRING" id="7994.ENSAMXP00000026168"/>
<keyword evidence="10" id="KW-0325">Glycoprotein</keyword>
<dbReference type="HOGENOM" id="CLU_032075_4_1_1"/>
<evidence type="ECO:0000256" key="3">
    <source>
        <dbReference type="ARBA" id="ARBA00008919"/>
    </source>
</evidence>
<dbReference type="Pfam" id="PF00852">
    <property type="entry name" value="Glyco_transf_10"/>
    <property type="match status" value="1"/>
</dbReference>
<evidence type="ECO:0000256" key="5">
    <source>
        <dbReference type="ARBA" id="ARBA00022679"/>
    </source>
</evidence>
<organism evidence="15 16">
    <name type="scientific">Astyanax mexicanus</name>
    <name type="common">Blind cave fish</name>
    <name type="synonym">Astyanax fasciatus mexicanus</name>
    <dbReference type="NCBI Taxonomy" id="7994"/>
    <lineage>
        <taxon>Eukaryota</taxon>
        <taxon>Metazoa</taxon>
        <taxon>Chordata</taxon>
        <taxon>Craniata</taxon>
        <taxon>Vertebrata</taxon>
        <taxon>Euteleostomi</taxon>
        <taxon>Actinopterygii</taxon>
        <taxon>Neopterygii</taxon>
        <taxon>Teleostei</taxon>
        <taxon>Ostariophysi</taxon>
        <taxon>Characiformes</taxon>
        <taxon>Characoidei</taxon>
        <taxon>Acestrorhamphidae</taxon>
        <taxon>Acestrorhamphinae</taxon>
        <taxon>Astyanax</taxon>
    </lineage>
</organism>
<dbReference type="InterPro" id="IPR055270">
    <property type="entry name" value="Glyco_tran_10_C"/>
</dbReference>
<dbReference type="Ensembl" id="ENSAMXT00000026189.2">
    <property type="protein sequence ID" value="ENSAMXP00000026168.2"/>
    <property type="gene ID" value="ENSAMXG00000025463.2"/>
</dbReference>
<accession>W5LT08</accession>
<keyword evidence="4 12" id="KW-0328">Glycosyltransferase</keyword>
<keyword evidence="9 12" id="KW-0472">Membrane</keyword>
<dbReference type="GO" id="GO:0046920">
    <property type="term" value="F:alpha-(1-&gt;3)-fucosyltransferase activity"/>
    <property type="evidence" value="ECO:0007669"/>
    <property type="project" value="TreeGrafter"/>
</dbReference>
<proteinExistence type="inferred from homology"/>
<evidence type="ECO:0000259" key="13">
    <source>
        <dbReference type="Pfam" id="PF00852"/>
    </source>
</evidence>
<evidence type="ECO:0000313" key="15">
    <source>
        <dbReference type="Ensembl" id="ENSAMXP00000026168.2"/>
    </source>
</evidence>
<dbReference type="AlphaFoldDB" id="W5LT08"/>
<dbReference type="GeneTree" id="ENSGT00940000161618"/>
<dbReference type="FunFam" id="3.40.50.11660:FF:000001">
    <property type="entry name" value="alpha-(1,3)-fucosyltransferase 9"/>
    <property type="match status" value="1"/>
</dbReference>
<keyword evidence="12" id="KW-0333">Golgi apparatus</keyword>
<reference evidence="16" key="2">
    <citation type="journal article" date="2014" name="Nat. Commun.">
        <title>The cavefish genome reveals candidate genes for eye loss.</title>
        <authorList>
            <person name="McGaugh S.E."/>
            <person name="Gross J.B."/>
            <person name="Aken B."/>
            <person name="Blin M."/>
            <person name="Borowsky R."/>
            <person name="Chalopin D."/>
            <person name="Hinaux H."/>
            <person name="Jeffery W.R."/>
            <person name="Keene A."/>
            <person name="Ma L."/>
            <person name="Minx P."/>
            <person name="Murphy D."/>
            <person name="O'Quin K.E."/>
            <person name="Retaux S."/>
            <person name="Rohner N."/>
            <person name="Searle S.M."/>
            <person name="Stahl B.A."/>
            <person name="Tabin C."/>
            <person name="Volff J.N."/>
            <person name="Yoshizawa M."/>
            <person name="Warren W.C."/>
        </authorList>
    </citation>
    <scope>NUCLEOTIDE SEQUENCE [LARGE SCALE GENOMIC DNA]</scope>
    <source>
        <strain evidence="16">female</strain>
    </source>
</reference>
<reference evidence="15" key="3">
    <citation type="submission" date="2025-08" db="UniProtKB">
        <authorList>
            <consortium name="Ensembl"/>
        </authorList>
    </citation>
    <scope>IDENTIFICATION</scope>
</reference>
<evidence type="ECO:0000256" key="9">
    <source>
        <dbReference type="ARBA" id="ARBA00023136"/>
    </source>
</evidence>
<dbReference type="InterPro" id="IPR001503">
    <property type="entry name" value="Glyco_trans_10"/>
</dbReference>
<evidence type="ECO:0000256" key="2">
    <source>
        <dbReference type="ARBA" id="ARBA00004922"/>
    </source>
</evidence>
<dbReference type="eggNOG" id="KOG2619">
    <property type="taxonomic scope" value="Eukaryota"/>
</dbReference>
<protein>
    <recommendedName>
        <fullName evidence="12">Fucosyltransferase</fullName>
        <ecNumber evidence="12">2.4.1.-</ecNumber>
    </recommendedName>
</protein>
<dbReference type="PANTHER" id="PTHR11929">
    <property type="entry name" value="ALPHA- 1,3 -FUCOSYLTRANSFERASE"/>
    <property type="match status" value="1"/>
</dbReference>
<name>W5LT08_ASTMX</name>
<evidence type="ECO:0000259" key="14">
    <source>
        <dbReference type="Pfam" id="PF17039"/>
    </source>
</evidence>
<dbReference type="InterPro" id="IPR038577">
    <property type="entry name" value="GT10-like_C_sf"/>
</dbReference>
<dbReference type="UniPathway" id="UPA00378"/>
<evidence type="ECO:0000256" key="6">
    <source>
        <dbReference type="ARBA" id="ARBA00022692"/>
    </source>
</evidence>
<evidence type="ECO:0000256" key="8">
    <source>
        <dbReference type="ARBA" id="ARBA00022989"/>
    </source>
</evidence>
<dbReference type="Gene3D" id="3.40.50.11660">
    <property type="entry name" value="Glycosyl transferase family 10, C-terminal domain"/>
    <property type="match status" value="1"/>
</dbReference>
<keyword evidence="7" id="KW-0735">Signal-anchor</keyword>
<reference evidence="16" key="1">
    <citation type="submission" date="2013-03" db="EMBL/GenBank/DDBJ databases">
        <authorList>
            <person name="Jeffery W."/>
            <person name="Warren W."/>
            <person name="Wilson R.K."/>
        </authorList>
    </citation>
    <scope>NUCLEOTIDE SEQUENCE</scope>
    <source>
        <strain evidence="16">female</strain>
    </source>
</reference>
<dbReference type="Proteomes" id="UP000018467">
    <property type="component" value="Unassembled WGS sequence"/>
</dbReference>
<reference evidence="15" key="4">
    <citation type="submission" date="2025-09" db="UniProtKB">
        <authorList>
            <consortium name="Ensembl"/>
        </authorList>
    </citation>
    <scope>IDENTIFICATION</scope>
</reference>
<keyword evidence="16" id="KW-1185">Reference proteome</keyword>
<sequence length="345" mass="41075">MWSLRVSVSALMFLVIASLILHLLVLRQFKTRPEHLRPENLTILLWHWPFGVAYSLKGNFCWEKFGIPGCFLEDNRSMFSQAEVVVFHHHELWTGRSKLPLDLRRPLKQRWLWLSLEPPMKNGNLSAFNSFFNWTMSYRRDADIFMPYGKLVPKKNRSKSFVVPKKTKCLVAWVVSNYKEQYRRSKVFQQLKDFIPEDQIEVYGQWKKRPISNKALLKTISQCFFYLAFENSECTDYISEKLWRNALQAGSVPVVLGPSRANYEAMVRSDAFIHVDDFRSVRELAAFLKYVASHNQTYGSYFRWHESHEVKIYTDWRERLCTICSQYHKLPVRRVYKDLYSWVNQ</sequence>
<dbReference type="PANTHER" id="PTHR11929:SF12">
    <property type="entry name" value="ALPHA-(1,3)-FUCOSYLTRANSFERASE 7"/>
    <property type="match status" value="1"/>
</dbReference>
<dbReference type="Bgee" id="ENSAMXG00000025463">
    <property type="expression patterns" value="Expressed in mesonephros and 6 other cell types or tissues"/>
</dbReference>
<comment type="catalytic activity">
    <reaction evidence="11">
        <text>an N-acetyl-alpha-neuraminyl-(2-&gt;3)-beta-D-galactosyl-(1-&gt;4)-N-acetyl-beta-D-glucosaminyl derivative + GDP-beta-L-fucose = an alpha-Neu5Ac-(2-&gt;3)-beta-D-Gal-(1-&gt;4)-[alpha-L-Fuc-(1-&gt;3)]-beta-D-GlcNAc derivative + GDP + H(+)</text>
        <dbReference type="Rhea" id="RHEA:56076"/>
        <dbReference type="ChEBI" id="CHEBI:15378"/>
        <dbReference type="ChEBI" id="CHEBI:57273"/>
        <dbReference type="ChEBI" id="CHEBI:58189"/>
        <dbReference type="ChEBI" id="CHEBI:136545"/>
        <dbReference type="ChEBI" id="CHEBI:139509"/>
    </reaction>
    <physiologicalReaction direction="left-to-right" evidence="11">
        <dbReference type="Rhea" id="RHEA:56077"/>
    </physiologicalReaction>
</comment>